<dbReference type="SUPFAM" id="SSF51161">
    <property type="entry name" value="Trimeric LpxA-like enzymes"/>
    <property type="match status" value="1"/>
</dbReference>
<accession>A0AAV1R5I0</accession>
<evidence type="ECO:0000313" key="3">
    <source>
        <dbReference type="Proteomes" id="UP001314170"/>
    </source>
</evidence>
<sequence length="127" mass="13366">MSLKCSGLYLAQFRFTSPHLLAGGDGSKNAVIVGDVYIHPSAKVHPTAKIGPNVSISANARIGPGARLISCIILDDVEVMAEGEYNAKLGITILGEAVTVEDEVVVVNSIVLPNKTLNVSVQEEIIL</sequence>
<feature type="domain" description="Mannose-1-phosphate guanyltransferase C-terminal" evidence="1">
    <location>
        <begin position="32"/>
        <end position="126"/>
    </location>
</feature>
<organism evidence="2 3">
    <name type="scientific">Dovyalis caffra</name>
    <dbReference type="NCBI Taxonomy" id="77055"/>
    <lineage>
        <taxon>Eukaryota</taxon>
        <taxon>Viridiplantae</taxon>
        <taxon>Streptophyta</taxon>
        <taxon>Embryophyta</taxon>
        <taxon>Tracheophyta</taxon>
        <taxon>Spermatophyta</taxon>
        <taxon>Magnoliopsida</taxon>
        <taxon>eudicotyledons</taxon>
        <taxon>Gunneridae</taxon>
        <taxon>Pentapetalae</taxon>
        <taxon>rosids</taxon>
        <taxon>fabids</taxon>
        <taxon>Malpighiales</taxon>
        <taxon>Salicaceae</taxon>
        <taxon>Flacourtieae</taxon>
        <taxon>Dovyalis</taxon>
    </lineage>
</organism>
<dbReference type="EMBL" id="CAWUPB010000905">
    <property type="protein sequence ID" value="CAK7328996.1"/>
    <property type="molecule type" value="Genomic_DNA"/>
</dbReference>
<gene>
    <name evidence="2" type="ORF">DCAF_LOCUS6743</name>
</gene>
<dbReference type="InterPro" id="IPR011004">
    <property type="entry name" value="Trimer_LpxA-like_sf"/>
</dbReference>
<dbReference type="InterPro" id="IPR056729">
    <property type="entry name" value="GMPPB_C"/>
</dbReference>
<dbReference type="InterPro" id="IPR050486">
    <property type="entry name" value="Mannose-1P_guanyltransferase"/>
</dbReference>
<evidence type="ECO:0000313" key="2">
    <source>
        <dbReference type="EMBL" id="CAK7328996.1"/>
    </source>
</evidence>
<reference evidence="2 3" key="1">
    <citation type="submission" date="2024-01" db="EMBL/GenBank/DDBJ databases">
        <authorList>
            <person name="Waweru B."/>
        </authorList>
    </citation>
    <scope>NUCLEOTIDE SEQUENCE [LARGE SCALE GENOMIC DNA]</scope>
</reference>
<dbReference type="Proteomes" id="UP001314170">
    <property type="component" value="Unassembled WGS sequence"/>
</dbReference>
<name>A0AAV1R5I0_9ROSI</name>
<dbReference type="Gene3D" id="2.160.10.10">
    <property type="entry name" value="Hexapeptide repeat proteins"/>
    <property type="match status" value="1"/>
</dbReference>
<proteinExistence type="predicted"/>
<keyword evidence="3" id="KW-1185">Reference proteome</keyword>
<evidence type="ECO:0000259" key="1">
    <source>
        <dbReference type="Pfam" id="PF25087"/>
    </source>
</evidence>
<protein>
    <recommendedName>
        <fullName evidence="1">Mannose-1-phosphate guanyltransferase C-terminal domain-containing protein</fullName>
    </recommendedName>
</protein>
<dbReference type="PANTHER" id="PTHR22572">
    <property type="entry name" value="SUGAR-1-PHOSPHATE GUANYL TRANSFERASE"/>
    <property type="match status" value="1"/>
</dbReference>
<dbReference type="AlphaFoldDB" id="A0AAV1R5I0"/>
<dbReference type="Pfam" id="PF25087">
    <property type="entry name" value="GMPPB_C"/>
    <property type="match status" value="1"/>
</dbReference>
<comment type="caution">
    <text evidence="2">The sequence shown here is derived from an EMBL/GenBank/DDBJ whole genome shotgun (WGS) entry which is preliminary data.</text>
</comment>